<comment type="caution">
    <text evidence="3">The sequence shown here is derived from an EMBL/GenBank/DDBJ whole genome shotgun (WGS) entry which is preliminary data.</text>
</comment>
<evidence type="ECO:0000259" key="2">
    <source>
        <dbReference type="Pfam" id="PF04811"/>
    </source>
</evidence>
<dbReference type="Proteomes" id="UP000023152">
    <property type="component" value="Unassembled WGS sequence"/>
</dbReference>
<organism evidence="3 4">
    <name type="scientific">Reticulomyxa filosa</name>
    <dbReference type="NCBI Taxonomy" id="46433"/>
    <lineage>
        <taxon>Eukaryota</taxon>
        <taxon>Sar</taxon>
        <taxon>Rhizaria</taxon>
        <taxon>Retaria</taxon>
        <taxon>Foraminifera</taxon>
        <taxon>Monothalamids</taxon>
        <taxon>Reticulomyxidae</taxon>
        <taxon>Reticulomyxa</taxon>
    </lineage>
</organism>
<dbReference type="EMBL" id="ASPP01023995">
    <property type="protein sequence ID" value="ETO09581.1"/>
    <property type="molecule type" value="Genomic_DNA"/>
</dbReference>
<dbReference type="GO" id="GO:0008270">
    <property type="term" value="F:zinc ion binding"/>
    <property type="evidence" value="ECO:0007669"/>
    <property type="project" value="TreeGrafter"/>
</dbReference>
<dbReference type="GO" id="GO:0030127">
    <property type="term" value="C:COPII vesicle coat"/>
    <property type="evidence" value="ECO:0007669"/>
    <property type="project" value="InterPro"/>
</dbReference>
<feature type="region of interest" description="Disordered" evidence="1">
    <location>
        <begin position="218"/>
        <end position="254"/>
    </location>
</feature>
<evidence type="ECO:0000313" key="4">
    <source>
        <dbReference type="Proteomes" id="UP000023152"/>
    </source>
</evidence>
<gene>
    <name evidence="3" type="ORF">RFI_27796</name>
</gene>
<dbReference type="PANTHER" id="PTHR13803">
    <property type="entry name" value="SEC24-RELATED PROTEIN"/>
    <property type="match status" value="1"/>
</dbReference>
<dbReference type="InterPro" id="IPR006896">
    <property type="entry name" value="Sec23/24_trunk_dom"/>
</dbReference>
<dbReference type="GO" id="GO:0070971">
    <property type="term" value="C:endoplasmic reticulum exit site"/>
    <property type="evidence" value="ECO:0007669"/>
    <property type="project" value="TreeGrafter"/>
</dbReference>
<evidence type="ECO:0000256" key="1">
    <source>
        <dbReference type="SAM" id="MobiDB-lite"/>
    </source>
</evidence>
<reference evidence="3 4" key="1">
    <citation type="journal article" date="2013" name="Curr. Biol.">
        <title>The Genome of the Foraminiferan Reticulomyxa filosa.</title>
        <authorList>
            <person name="Glockner G."/>
            <person name="Hulsmann N."/>
            <person name="Schleicher M."/>
            <person name="Noegel A.A."/>
            <person name="Eichinger L."/>
            <person name="Gallinger C."/>
            <person name="Pawlowski J."/>
            <person name="Sierra R."/>
            <person name="Euteneuer U."/>
            <person name="Pillet L."/>
            <person name="Moustafa A."/>
            <person name="Platzer M."/>
            <person name="Groth M."/>
            <person name="Szafranski K."/>
            <person name="Schliwa M."/>
        </authorList>
    </citation>
    <scope>NUCLEOTIDE SEQUENCE [LARGE SCALE GENOMIC DNA]</scope>
</reference>
<dbReference type="PANTHER" id="PTHR13803:SF36">
    <property type="entry name" value="TYPE A VON WILLEBRAND FACTOR DOMAIN-CONTAINING PROTEIN"/>
    <property type="match status" value="1"/>
</dbReference>
<dbReference type="OrthoDB" id="1724672at2759"/>
<dbReference type="AlphaFoldDB" id="X6M7E4"/>
<dbReference type="InterPro" id="IPR036465">
    <property type="entry name" value="vWFA_dom_sf"/>
</dbReference>
<accession>X6M7E4</accession>
<dbReference type="SUPFAM" id="SSF53300">
    <property type="entry name" value="vWA-like"/>
    <property type="match status" value="1"/>
</dbReference>
<proteinExistence type="predicted"/>
<evidence type="ECO:0000313" key="3">
    <source>
        <dbReference type="EMBL" id="ETO09581.1"/>
    </source>
</evidence>
<feature type="domain" description="Sec23/Sec24 trunk" evidence="2">
    <location>
        <begin position="49"/>
        <end position="170"/>
    </location>
</feature>
<protein>
    <recommendedName>
        <fullName evidence="2">Sec23/Sec24 trunk domain-containing protein</fullName>
    </recommendedName>
</protein>
<dbReference type="GO" id="GO:0090110">
    <property type="term" value="P:COPII-coated vesicle cargo loading"/>
    <property type="evidence" value="ECO:0007669"/>
    <property type="project" value="TreeGrafter"/>
</dbReference>
<sequence>MRKQTKKMTVGLVTFSNEVTVVGDGVNDPEFIAGDKLNNMEQLKEIGSKHKLDKTIKESLKPLTEKLWSLVEKGQTALGPALVVSIALAAQKSGSQVILCTDGLANIGLGNLDVTREEDVETAEQWYAQVAHWALEKGVVVNVISITDSQCKLENLGKLCDITQGAVERINPIQLASNFKGILEKKVLATKVQATMLLHPVLRFKKDDEEENRLVLGEQQKAEKEKSTLTTISEEQSEKPTSEKSTPNEEKSSQIEITKQIQDVGNVFQDSRIYFEYVIPKSF</sequence>
<name>X6M7E4_RETFI</name>
<feature type="compositionally biased region" description="Basic and acidic residues" evidence="1">
    <location>
        <begin position="236"/>
        <end position="253"/>
    </location>
</feature>
<dbReference type="GO" id="GO:0000149">
    <property type="term" value="F:SNARE binding"/>
    <property type="evidence" value="ECO:0007669"/>
    <property type="project" value="TreeGrafter"/>
</dbReference>
<dbReference type="Gene3D" id="3.40.50.410">
    <property type="entry name" value="von Willebrand factor, type A domain"/>
    <property type="match status" value="1"/>
</dbReference>
<keyword evidence="4" id="KW-1185">Reference proteome</keyword>
<dbReference type="InterPro" id="IPR050550">
    <property type="entry name" value="SEC23_SEC24_subfamily"/>
</dbReference>
<dbReference type="Pfam" id="PF04811">
    <property type="entry name" value="Sec23_trunk"/>
    <property type="match status" value="1"/>
</dbReference>
<dbReference type="GO" id="GO:0006886">
    <property type="term" value="P:intracellular protein transport"/>
    <property type="evidence" value="ECO:0007669"/>
    <property type="project" value="InterPro"/>
</dbReference>